<dbReference type="PANTHER" id="PTHR39201:SF1">
    <property type="entry name" value="FLAVODOXIN-LIKE DOMAIN-CONTAINING PROTEIN"/>
    <property type="match status" value="1"/>
</dbReference>
<reference evidence="2" key="1">
    <citation type="journal article" date="2019" name="Int. J. Syst. Evol. Microbiol.">
        <title>The Global Catalogue of Microorganisms (GCM) 10K type strain sequencing project: providing services to taxonomists for standard genome sequencing and annotation.</title>
        <authorList>
            <consortium name="The Broad Institute Genomics Platform"/>
            <consortium name="The Broad Institute Genome Sequencing Center for Infectious Disease"/>
            <person name="Wu L."/>
            <person name="Ma J."/>
        </authorList>
    </citation>
    <scope>NUCLEOTIDE SEQUENCE [LARGE SCALE GENOMIC DNA]</scope>
    <source>
        <strain evidence="2">CCM 8937</strain>
    </source>
</reference>
<dbReference type="InterPro" id="IPR029039">
    <property type="entry name" value="Flavoprotein-like_sf"/>
</dbReference>
<accession>A0ABW4BKM4</accession>
<evidence type="ECO:0000313" key="1">
    <source>
        <dbReference type="EMBL" id="MFD1410065.1"/>
    </source>
</evidence>
<organism evidence="1 2">
    <name type="scientific">Lapidilactobacillus gannanensis</name>
    <dbReference type="NCBI Taxonomy" id="2486002"/>
    <lineage>
        <taxon>Bacteria</taxon>
        <taxon>Bacillati</taxon>
        <taxon>Bacillota</taxon>
        <taxon>Bacilli</taxon>
        <taxon>Lactobacillales</taxon>
        <taxon>Lactobacillaceae</taxon>
        <taxon>Lapidilactobacillus</taxon>
    </lineage>
</organism>
<sequence>MRDLNDYDLLLIGGPVWSGEPATPVQQLLKQLPDNYTGTIAPFYTSAGGDQQYQTNFQKLTTAHVVNGLGLSSSNFSNETELIKNWWQQLN</sequence>
<comment type="caution">
    <text evidence="1">The sequence shown here is derived from an EMBL/GenBank/DDBJ whole genome shotgun (WGS) entry which is preliminary data.</text>
</comment>
<name>A0ABW4BKM4_9LACO</name>
<gene>
    <name evidence="1" type="ORF">ACFQ4R_00265</name>
</gene>
<protein>
    <submittedName>
        <fullName evidence="1">Flavodoxin family protein</fullName>
    </submittedName>
</protein>
<evidence type="ECO:0000313" key="2">
    <source>
        <dbReference type="Proteomes" id="UP001597191"/>
    </source>
</evidence>
<keyword evidence="2" id="KW-1185">Reference proteome</keyword>
<dbReference type="SUPFAM" id="SSF52218">
    <property type="entry name" value="Flavoproteins"/>
    <property type="match status" value="1"/>
</dbReference>
<proteinExistence type="predicted"/>
<dbReference type="Proteomes" id="UP001597191">
    <property type="component" value="Unassembled WGS sequence"/>
</dbReference>
<dbReference type="EMBL" id="JBHTOH010000002">
    <property type="protein sequence ID" value="MFD1410065.1"/>
    <property type="molecule type" value="Genomic_DNA"/>
</dbReference>
<dbReference type="Gene3D" id="3.40.50.360">
    <property type="match status" value="1"/>
</dbReference>
<dbReference type="PANTHER" id="PTHR39201">
    <property type="entry name" value="EXPORTED PROTEIN-RELATED"/>
    <property type="match status" value="1"/>
</dbReference>
<dbReference type="RefSeq" id="WP_125650907.1">
    <property type="nucleotide sequence ID" value="NZ_JBHTOH010000002.1"/>
</dbReference>